<gene>
    <name evidence="2" type="ORF">UFOPK2958_00810</name>
</gene>
<dbReference type="EMBL" id="CAFAAB010000083">
    <property type="protein sequence ID" value="CAB4785550.1"/>
    <property type="molecule type" value="Genomic_DNA"/>
</dbReference>
<feature type="region of interest" description="Disordered" evidence="1">
    <location>
        <begin position="62"/>
        <end position="121"/>
    </location>
</feature>
<name>A0A6J6WLF8_9ZZZZ</name>
<proteinExistence type="predicted"/>
<feature type="compositionally biased region" description="Polar residues" evidence="1">
    <location>
        <begin position="62"/>
        <end position="73"/>
    </location>
</feature>
<dbReference type="AlphaFoldDB" id="A0A6J6WLF8"/>
<feature type="region of interest" description="Disordered" evidence="1">
    <location>
        <begin position="1"/>
        <end position="31"/>
    </location>
</feature>
<evidence type="ECO:0000313" key="2">
    <source>
        <dbReference type="EMBL" id="CAB4785550.1"/>
    </source>
</evidence>
<evidence type="ECO:0000256" key="1">
    <source>
        <dbReference type="SAM" id="MobiDB-lite"/>
    </source>
</evidence>
<reference evidence="2" key="1">
    <citation type="submission" date="2020-05" db="EMBL/GenBank/DDBJ databases">
        <authorList>
            <person name="Chiriac C."/>
            <person name="Salcher M."/>
            <person name="Ghai R."/>
            <person name="Kavagutti S V."/>
        </authorList>
    </citation>
    <scope>NUCLEOTIDE SEQUENCE</scope>
</reference>
<protein>
    <submittedName>
        <fullName evidence="2">Unannotated protein</fullName>
    </submittedName>
</protein>
<organism evidence="2">
    <name type="scientific">freshwater metagenome</name>
    <dbReference type="NCBI Taxonomy" id="449393"/>
    <lineage>
        <taxon>unclassified sequences</taxon>
        <taxon>metagenomes</taxon>
        <taxon>ecological metagenomes</taxon>
    </lineage>
</organism>
<sequence length="121" mass="12806">MAVGADGGEADATVATDHGGYTVPTGWGEPRIPRDLTVVVRMNVDKARCDQLPLGIDFSKSGINRSGFTNFANDRTRNGDVGNSSRSPAPINEKGVANNDVKHGLSVSPDSPPQKTEENWA</sequence>
<accession>A0A6J6WLF8</accession>